<feature type="transmembrane region" description="Helical" evidence="1">
    <location>
        <begin position="68"/>
        <end position="87"/>
    </location>
</feature>
<proteinExistence type="predicted"/>
<organism evidence="2 3">
    <name type="scientific">Sinorhizobium kostiense</name>
    <dbReference type="NCBI Taxonomy" id="76747"/>
    <lineage>
        <taxon>Bacteria</taxon>
        <taxon>Pseudomonadati</taxon>
        <taxon>Pseudomonadota</taxon>
        <taxon>Alphaproteobacteria</taxon>
        <taxon>Hyphomicrobiales</taxon>
        <taxon>Rhizobiaceae</taxon>
        <taxon>Sinorhizobium/Ensifer group</taxon>
        <taxon>Sinorhizobium</taxon>
    </lineage>
</organism>
<dbReference type="Proteomes" id="UP000730739">
    <property type="component" value="Unassembled WGS sequence"/>
</dbReference>
<comment type="caution">
    <text evidence="2">The sequence shown here is derived from an EMBL/GenBank/DDBJ whole genome shotgun (WGS) entry which is preliminary data.</text>
</comment>
<keyword evidence="1" id="KW-1133">Transmembrane helix</keyword>
<keyword evidence="1" id="KW-0812">Transmembrane</keyword>
<keyword evidence="1" id="KW-0472">Membrane</keyword>
<evidence type="ECO:0000313" key="3">
    <source>
        <dbReference type="Proteomes" id="UP000730739"/>
    </source>
</evidence>
<feature type="transmembrane region" description="Helical" evidence="1">
    <location>
        <begin position="99"/>
        <end position="118"/>
    </location>
</feature>
<accession>A0ABS4QT85</accession>
<keyword evidence="3" id="KW-1185">Reference proteome</keyword>
<feature type="transmembrane region" description="Helical" evidence="1">
    <location>
        <begin position="29"/>
        <end position="56"/>
    </location>
</feature>
<reference evidence="2 3" key="1">
    <citation type="submission" date="2021-03" db="EMBL/GenBank/DDBJ databases">
        <title>Genomic Encyclopedia of Type Strains, Phase IV (KMG-IV): sequencing the most valuable type-strain genomes for metagenomic binning, comparative biology and taxonomic classification.</title>
        <authorList>
            <person name="Goeker M."/>
        </authorList>
    </citation>
    <scope>NUCLEOTIDE SEQUENCE [LARGE SCALE GENOMIC DNA]</scope>
    <source>
        <strain evidence="2 3">DSM 13372</strain>
    </source>
</reference>
<dbReference type="EMBL" id="JAGILA010000001">
    <property type="protein sequence ID" value="MBP2233870.1"/>
    <property type="molecule type" value="Genomic_DNA"/>
</dbReference>
<evidence type="ECO:0000256" key="1">
    <source>
        <dbReference type="SAM" id="Phobius"/>
    </source>
</evidence>
<gene>
    <name evidence="2" type="ORF">J2Z31_000360</name>
</gene>
<evidence type="ECO:0000313" key="2">
    <source>
        <dbReference type="EMBL" id="MBP2233870.1"/>
    </source>
</evidence>
<protein>
    <submittedName>
        <fullName evidence="2">MFS family permease</fullName>
    </submittedName>
</protein>
<sequence>MTDPLYKPSPAAPTEPSVLVAVNRVSWPAIFAGVALALAVQLLLNLLGVGVGAAVFDLDGGGSVSIASGLWFALSGVIAALTGGFAASRLSGRAGTTTGVLHGLTAWAVTTLIVVYLLSTSAGALVGGALGGLSAVVGDAGRTVETAETAAAMVSTGAFFGFFSLLLGAVAAWIGGWWGVRRLEVMSEIS</sequence>
<name>A0ABS4QT85_9HYPH</name>
<feature type="transmembrane region" description="Helical" evidence="1">
    <location>
        <begin position="158"/>
        <end position="180"/>
    </location>
</feature>
<dbReference type="RefSeq" id="WP_209600157.1">
    <property type="nucleotide sequence ID" value="NZ_JAGILA010000001.1"/>
</dbReference>